<accession>A0A438IY33</accession>
<evidence type="ECO:0000313" key="2">
    <source>
        <dbReference type="EMBL" id="RVX01616.1"/>
    </source>
</evidence>
<proteinExistence type="predicted"/>
<gene>
    <name evidence="2" type="primary">DGAT3_0</name>
    <name evidence="2" type="ORF">CK203_017392</name>
</gene>
<feature type="region of interest" description="Disordered" evidence="1">
    <location>
        <begin position="185"/>
        <end position="243"/>
    </location>
</feature>
<dbReference type="AlphaFoldDB" id="A0A438IY33"/>
<organism evidence="2 3">
    <name type="scientific">Vitis vinifera</name>
    <name type="common">Grape</name>
    <dbReference type="NCBI Taxonomy" id="29760"/>
    <lineage>
        <taxon>Eukaryota</taxon>
        <taxon>Viridiplantae</taxon>
        <taxon>Streptophyta</taxon>
        <taxon>Embryophyta</taxon>
        <taxon>Tracheophyta</taxon>
        <taxon>Spermatophyta</taxon>
        <taxon>Magnoliopsida</taxon>
        <taxon>eudicotyledons</taxon>
        <taxon>Gunneridae</taxon>
        <taxon>Pentapetalae</taxon>
        <taxon>rosids</taxon>
        <taxon>Vitales</taxon>
        <taxon>Vitaceae</taxon>
        <taxon>Viteae</taxon>
        <taxon>Vitis</taxon>
    </lineage>
</organism>
<dbReference type="SUPFAM" id="SSF52833">
    <property type="entry name" value="Thioredoxin-like"/>
    <property type="match status" value="1"/>
</dbReference>
<dbReference type="Gene3D" id="3.40.30.10">
    <property type="entry name" value="Glutaredoxin"/>
    <property type="match status" value="1"/>
</dbReference>
<sequence length="341" mass="37227">MELYAAVASRPVLVRFHGAACSSDSSPSLSTLYLRPRKFSGFDLSSGIAVSGQLQGYVSPRAMGKEREKKKDKEKNLTLKKWLAKDLATFSDMVSGVQNGNCSVDEEDERKMMKEATEVLFGQSQEMRSEGKKLKRKRKGKEALMELMTINSEFELDSSDSSENPSEEAIYMSLLRGETIKQSKDNYEPQQAVHQEAISAKPGLPTQEENKSVETGIRDLNLQNLGGEGSGSDGQSNTNRVGESKTRIEVCMGGKCRKLGAAMLLEEFQRQVGTKAGVVPCKCMGRCRDGPNVKGGEEVGWGSCSKSSSHWCGVGLDEISVIVADLFDGRSNKPHDQVPPA</sequence>
<comment type="caution">
    <text evidence="2">The sequence shown here is derived from an EMBL/GenBank/DDBJ whole genome shotgun (WGS) entry which is preliminary data.</text>
</comment>
<keyword evidence="2" id="KW-0808">Transferase</keyword>
<dbReference type="CDD" id="cd02980">
    <property type="entry name" value="TRX_Fd_family"/>
    <property type="match status" value="1"/>
</dbReference>
<name>A0A438IY33_VITVI</name>
<protein>
    <submittedName>
        <fullName evidence="2">Diacylglycerol O-acyltransferase 3, cytosolic</fullName>
    </submittedName>
</protein>
<evidence type="ECO:0000256" key="1">
    <source>
        <dbReference type="SAM" id="MobiDB-lite"/>
    </source>
</evidence>
<evidence type="ECO:0000313" key="3">
    <source>
        <dbReference type="Proteomes" id="UP000288805"/>
    </source>
</evidence>
<dbReference type="EMBL" id="QGNW01000075">
    <property type="protein sequence ID" value="RVX01616.1"/>
    <property type="molecule type" value="Genomic_DNA"/>
</dbReference>
<dbReference type="Proteomes" id="UP000288805">
    <property type="component" value="Unassembled WGS sequence"/>
</dbReference>
<keyword evidence="2" id="KW-0012">Acyltransferase</keyword>
<reference evidence="2 3" key="1">
    <citation type="journal article" date="2018" name="PLoS Genet.">
        <title>Population sequencing reveals clonal diversity and ancestral inbreeding in the grapevine cultivar Chardonnay.</title>
        <authorList>
            <person name="Roach M.J."/>
            <person name="Johnson D.L."/>
            <person name="Bohlmann J."/>
            <person name="van Vuuren H.J."/>
            <person name="Jones S.J."/>
            <person name="Pretorius I.S."/>
            <person name="Schmidt S.A."/>
            <person name="Borneman A.R."/>
        </authorList>
    </citation>
    <scope>NUCLEOTIDE SEQUENCE [LARGE SCALE GENOMIC DNA]</scope>
    <source>
        <strain evidence="3">cv. Chardonnay</strain>
        <tissue evidence="2">Leaf</tissue>
    </source>
</reference>
<dbReference type="InterPro" id="IPR036249">
    <property type="entry name" value="Thioredoxin-like_sf"/>
</dbReference>
<dbReference type="GO" id="GO:0016746">
    <property type="term" value="F:acyltransferase activity"/>
    <property type="evidence" value="ECO:0007669"/>
    <property type="project" value="UniProtKB-KW"/>
</dbReference>